<sequence>MPNSKPFPSKEADLNSYFQIAVPYLLENRIRLLISQANQDLIELKLEAWNEIFPQSQNSNTKTKTIIQIKDGAKEELMTALRAVYADIPASIWTLEDRNTLNVHERSTTRTPVPVPTTIPIGQVDTSRRLEHTISFTNEDGSLAKPHGVRGCQIWFKVGEAPIDPSELSYMATDTASPHIYHFNGELAGKNVFYWLRWENNRGEVGPWSDAVMATITG</sequence>
<evidence type="ECO:0000313" key="1">
    <source>
        <dbReference type="EMBL" id="MBM6500107.1"/>
    </source>
</evidence>
<dbReference type="Proteomes" id="UP000759529">
    <property type="component" value="Unassembled WGS sequence"/>
</dbReference>
<comment type="caution">
    <text evidence="1">The sequence shown here is derived from an EMBL/GenBank/DDBJ whole genome shotgun (WGS) entry which is preliminary data.</text>
</comment>
<name>A0ABS2CYQ5_9FLAO</name>
<gene>
    <name evidence="1" type="ORF">H9X54_012455</name>
</gene>
<dbReference type="RefSeq" id="WP_187656842.1">
    <property type="nucleotide sequence ID" value="NZ_JACSOD020000497.1"/>
</dbReference>
<keyword evidence="2" id="KW-1185">Reference proteome</keyword>
<proteinExistence type="predicted"/>
<reference evidence="1 2" key="1">
    <citation type="submission" date="2021-02" db="EMBL/GenBank/DDBJ databases">
        <authorList>
            <person name="Jung H.S."/>
            <person name="Chun B.H."/>
            <person name="Jeon C.O."/>
        </authorList>
    </citation>
    <scope>NUCLEOTIDE SEQUENCE [LARGE SCALE GENOMIC DNA]</scope>
    <source>
        <strain evidence="1 2">LMG 25203</strain>
    </source>
</reference>
<accession>A0ABS2CYQ5</accession>
<protein>
    <submittedName>
        <fullName evidence="1">Uncharacterized protein</fullName>
    </submittedName>
</protein>
<dbReference type="EMBL" id="JACSOD020000497">
    <property type="protein sequence ID" value="MBM6500107.1"/>
    <property type="molecule type" value="Genomic_DNA"/>
</dbReference>
<organism evidence="1 2">
    <name type="scientific">Flavobacterium macrobrachii</name>
    <dbReference type="NCBI Taxonomy" id="591204"/>
    <lineage>
        <taxon>Bacteria</taxon>
        <taxon>Pseudomonadati</taxon>
        <taxon>Bacteroidota</taxon>
        <taxon>Flavobacteriia</taxon>
        <taxon>Flavobacteriales</taxon>
        <taxon>Flavobacteriaceae</taxon>
        <taxon>Flavobacterium</taxon>
    </lineage>
</organism>
<evidence type="ECO:0000313" key="2">
    <source>
        <dbReference type="Proteomes" id="UP000759529"/>
    </source>
</evidence>